<gene>
    <name evidence="3" type="ORF">SAMN05660686_00341</name>
</gene>
<dbReference type="Gene3D" id="1.10.260.40">
    <property type="entry name" value="lambda repressor-like DNA-binding domains"/>
    <property type="match status" value="1"/>
</dbReference>
<protein>
    <submittedName>
        <fullName evidence="3">Helix-turn-helix</fullName>
    </submittedName>
</protein>
<evidence type="ECO:0000313" key="4">
    <source>
        <dbReference type="Proteomes" id="UP000198615"/>
    </source>
</evidence>
<feature type="region of interest" description="Disordered" evidence="1">
    <location>
        <begin position="71"/>
        <end position="108"/>
    </location>
</feature>
<sequence>MSTDTLMHTDDDTALIAERIKRARTEAGMSRKALSDATGISARTIERIENGEQEVTVQRVKLLATATGKSAAWLQGDEKPDDEVDEFPAPAPKPDPSRRSEPPVPPTTADVYASLRMIDTLRSEGFDGTIRQAMATCDQVRSMLAYQEPAALVEIASSRGIDRTTFPKAREIQERLENAPEAGHQDCAAIQERIIDTAILGVDLHVVSPKALQDMAKSSGLESDGWLGWSNDNALIEAVRPTARRMAFADQLPDDLRDFMYAL</sequence>
<dbReference type="Pfam" id="PF01381">
    <property type="entry name" value="HTH_3"/>
    <property type="match status" value="1"/>
</dbReference>
<name>A0A8G2EV34_9PROT</name>
<keyword evidence="4" id="KW-1185">Reference proteome</keyword>
<dbReference type="PROSITE" id="PS50943">
    <property type="entry name" value="HTH_CROC1"/>
    <property type="match status" value="1"/>
</dbReference>
<evidence type="ECO:0000256" key="1">
    <source>
        <dbReference type="SAM" id="MobiDB-lite"/>
    </source>
</evidence>
<dbReference type="AlphaFoldDB" id="A0A8G2EV34"/>
<dbReference type="GO" id="GO:0003677">
    <property type="term" value="F:DNA binding"/>
    <property type="evidence" value="ECO:0007669"/>
    <property type="project" value="InterPro"/>
</dbReference>
<reference evidence="3 4" key="1">
    <citation type="submission" date="2016-10" db="EMBL/GenBank/DDBJ databases">
        <authorList>
            <person name="Varghese N."/>
            <person name="Submissions S."/>
        </authorList>
    </citation>
    <scope>NUCLEOTIDE SEQUENCE [LARGE SCALE GENOMIC DNA]</scope>
    <source>
        <strain evidence="3 4">DSM 18839</strain>
    </source>
</reference>
<dbReference type="Proteomes" id="UP000198615">
    <property type="component" value="Unassembled WGS sequence"/>
</dbReference>
<dbReference type="SUPFAM" id="SSF47413">
    <property type="entry name" value="lambda repressor-like DNA-binding domains"/>
    <property type="match status" value="1"/>
</dbReference>
<dbReference type="CDD" id="cd00093">
    <property type="entry name" value="HTH_XRE"/>
    <property type="match status" value="1"/>
</dbReference>
<proteinExistence type="predicted"/>
<comment type="caution">
    <text evidence="3">The sequence shown here is derived from an EMBL/GenBank/DDBJ whole genome shotgun (WGS) entry which is preliminary data.</text>
</comment>
<evidence type="ECO:0000259" key="2">
    <source>
        <dbReference type="PROSITE" id="PS50943"/>
    </source>
</evidence>
<dbReference type="EMBL" id="FNBW01000001">
    <property type="protein sequence ID" value="SDF12139.1"/>
    <property type="molecule type" value="Genomic_DNA"/>
</dbReference>
<organism evidence="3 4">
    <name type="scientific">Thalassobaculum litoreum DSM 18839</name>
    <dbReference type="NCBI Taxonomy" id="1123362"/>
    <lineage>
        <taxon>Bacteria</taxon>
        <taxon>Pseudomonadati</taxon>
        <taxon>Pseudomonadota</taxon>
        <taxon>Alphaproteobacteria</taxon>
        <taxon>Rhodospirillales</taxon>
        <taxon>Thalassobaculaceae</taxon>
        <taxon>Thalassobaculum</taxon>
    </lineage>
</organism>
<feature type="domain" description="HTH cro/C1-type" evidence="2">
    <location>
        <begin position="20"/>
        <end position="74"/>
    </location>
</feature>
<accession>A0A8G2EV34</accession>
<dbReference type="InterPro" id="IPR001387">
    <property type="entry name" value="Cro/C1-type_HTH"/>
</dbReference>
<dbReference type="SMART" id="SM00530">
    <property type="entry name" value="HTH_XRE"/>
    <property type="match status" value="1"/>
</dbReference>
<dbReference type="OrthoDB" id="7595480at2"/>
<dbReference type="InterPro" id="IPR010982">
    <property type="entry name" value="Lambda_DNA-bd_dom_sf"/>
</dbReference>
<evidence type="ECO:0000313" key="3">
    <source>
        <dbReference type="EMBL" id="SDF12139.1"/>
    </source>
</evidence>